<dbReference type="EMBL" id="MCFE01000043">
    <property type="protein sequence ID" value="ORY03715.1"/>
    <property type="molecule type" value="Genomic_DNA"/>
</dbReference>
<sequence>MAYDYVVEVTIGFTAFMILLAIGITFRAVCCPVITKAWCRTLRRYIIPGLRQ</sequence>
<accession>A0A1Y1Z1K0</accession>
<feature type="transmembrane region" description="Helical" evidence="1">
    <location>
        <begin position="12"/>
        <end position="34"/>
    </location>
</feature>
<gene>
    <name evidence="2" type="ORF">K493DRAFT_346002</name>
</gene>
<protein>
    <submittedName>
        <fullName evidence="2">Uncharacterized protein</fullName>
    </submittedName>
</protein>
<proteinExistence type="predicted"/>
<evidence type="ECO:0000313" key="2">
    <source>
        <dbReference type="EMBL" id="ORY03715.1"/>
    </source>
</evidence>
<dbReference type="InParanoid" id="A0A1Y1Z1K0"/>
<keyword evidence="3" id="KW-1185">Reference proteome</keyword>
<keyword evidence="1" id="KW-1133">Transmembrane helix</keyword>
<organism evidence="2 3">
    <name type="scientific">Basidiobolus meristosporus CBS 931.73</name>
    <dbReference type="NCBI Taxonomy" id="1314790"/>
    <lineage>
        <taxon>Eukaryota</taxon>
        <taxon>Fungi</taxon>
        <taxon>Fungi incertae sedis</taxon>
        <taxon>Zoopagomycota</taxon>
        <taxon>Entomophthoromycotina</taxon>
        <taxon>Basidiobolomycetes</taxon>
        <taxon>Basidiobolales</taxon>
        <taxon>Basidiobolaceae</taxon>
        <taxon>Basidiobolus</taxon>
    </lineage>
</organism>
<keyword evidence="1" id="KW-0812">Transmembrane</keyword>
<comment type="caution">
    <text evidence="2">The sequence shown here is derived from an EMBL/GenBank/DDBJ whole genome shotgun (WGS) entry which is preliminary data.</text>
</comment>
<name>A0A1Y1Z1K0_9FUNG</name>
<evidence type="ECO:0000256" key="1">
    <source>
        <dbReference type="SAM" id="Phobius"/>
    </source>
</evidence>
<dbReference type="Proteomes" id="UP000193498">
    <property type="component" value="Unassembled WGS sequence"/>
</dbReference>
<reference evidence="2 3" key="1">
    <citation type="submission" date="2016-07" db="EMBL/GenBank/DDBJ databases">
        <title>Pervasive Adenine N6-methylation of Active Genes in Fungi.</title>
        <authorList>
            <consortium name="DOE Joint Genome Institute"/>
            <person name="Mondo S.J."/>
            <person name="Dannebaum R.O."/>
            <person name="Kuo R.C."/>
            <person name="Labutti K."/>
            <person name="Haridas S."/>
            <person name="Kuo A."/>
            <person name="Salamov A."/>
            <person name="Ahrendt S.R."/>
            <person name="Lipzen A."/>
            <person name="Sullivan W."/>
            <person name="Andreopoulos W.B."/>
            <person name="Clum A."/>
            <person name="Lindquist E."/>
            <person name="Daum C."/>
            <person name="Ramamoorthy G.K."/>
            <person name="Gryganskyi A."/>
            <person name="Culley D."/>
            <person name="Magnuson J.K."/>
            <person name="James T.Y."/>
            <person name="O'Malley M.A."/>
            <person name="Stajich J.E."/>
            <person name="Spatafora J.W."/>
            <person name="Visel A."/>
            <person name="Grigoriev I.V."/>
        </authorList>
    </citation>
    <scope>NUCLEOTIDE SEQUENCE [LARGE SCALE GENOMIC DNA]</scope>
    <source>
        <strain evidence="2 3">CBS 931.73</strain>
    </source>
</reference>
<evidence type="ECO:0000313" key="3">
    <source>
        <dbReference type="Proteomes" id="UP000193498"/>
    </source>
</evidence>
<dbReference type="AlphaFoldDB" id="A0A1Y1Z1K0"/>
<keyword evidence="1" id="KW-0472">Membrane</keyword>